<reference evidence="2" key="1">
    <citation type="submission" date="2020-10" db="EMBL/GenBank/DDBJ databases">
        <authorList>
            <person name="Hahn C.J."/>
            <person name="Laso-Perez R."/>
            <person name="Vulcano F."/>
            <person name="Vaziourakis K.-M."/>
            <person name="Stokke R."/>
            <person name="Steen I.H."/>
            <person name="Teske A."/>
            <person name="Boetius A."/>
            <person name="Liebeke M."/>
            <person name="Amann R."/>
            <person name="Knittel K."/>
        </authorList>
    </citation>
    <scope>NUCLEOTIDE SEQUENCE</scope>
    <source>
        <strain evidence="2">Gfbio:e3339647-f889-4370-9287-4fb5cb688e4c:AG392D22_GoMArc1</strain>
    </source>
</reference>
<dbReference type="GO" id="GO:0005737">
    <property type="term" value="C:cytoplasm"/>
    <property type="evidence" value="ECO:0007669"/>
    <property type="project" value="TreeGrafter"/>
</dbReference>
<dbReference type="Proteomes" id="UP000634805">
    <property type="component" value="Unassembled WGS sequence"/>
</dbReference>
<dbReference type="GO" id="GO:0043023">
    <property type="term" value="F:ribosomal large subunit binding"/>
    <property type="evidence" value="ECO:0007669"/>
    <property type="project" value="InterPro"/>
</dbReference>
<dbReference type="PANTHER" id="PTHR12746:SF2">
    <property type="entry name" value="60S RIBOSOMAL EXPORT PROTEIN NMD3"/>
    <property type="match status" value="1"/>
</dbReference>
<organism evidence="2 3">
    <name type="scientific">Candidatus Argoarchaeum ethanivorans</name>
    <dbReference type="NCBI Taxonomy" id="2608793"/>
    <lineage>
        <taxon>Archaea</taxon>
        <taxon>Methanobacteriati</taxon>
        <taxon>Methanobacteriota</taxon>
        <taxon>Stenosarchaea group</taxon>
        <taxon>Methanomicrobia</taxon>
        <taxon>Methanosarcinales</taxon>
        <taxon>Methanosarcinales incertae sedis</taxon>
        <taxon>GOM Arc I cluster</taxon>
        <taxon>Candidatus Argoarchaeum</taxon>
    </lineage>
</organism>
<accession>A0A811T739</accession>
<dbReference type="PANTHER" id="PTHR12746">
    <property type="entry name" value="NONSENSE-MEDIATED MRNA DECAY PROTEIN 3"/>
    <property type="match status" value="1"/>
</dbReference>
<dbReference type="EMBL" id="CAJHIS010000009">
    <property type="protein sequence ID" value="CAD6493074.1"/>
    <property type="molecule type" value="Genomic_DNA"/>
</dbReference>
<dbReference type="InterPro" id="IPR039768">
    <property type="entry name" value="Nmd3"/>
</dbReference>
<evidence type="ECO:0000259" key="1">
    <source>
        <dbReference type="Pfam" id="PF04981"/>
    </source>
</evidence>
<name>A0A811T739_9EURY</name>
<gene>
    <name evidence="2" type="ORF">EMLJLAPB_00432</name>
</gene>
<dbReference type="AlphaFoldDB" id="A0A811T739"/>
<protein>
    <submittedName>
        <fullName evidence="2">NMD3 family protein</fullName>
    </submittedName>
</protein>
<sequence>MPVVHEFVSLLHHPNAVSIHVCPVCSAYRKKGQWIYSKNQTVSVNDIVLAVAKENIKLESFAENSSIELEVEHYGHSIYPVHIHAEAIVSGKPVVYDGLLQVQIHFETCGVCNRIAGGYYEAIIQLRGDSRIPTETEVRECSKTIQKLLERINRQGDRLALITRTEKLKEGTNFYIASNKAAKNACRKLVIVYAATLTESNKLVGRKDGRDVYRMTYALRLPRFKEGDIIKCNGSYLNVTRIGKNITAVDLLSDISVTLHKEQMKQAKKIAGADDAKTAILISSDKTSVQIMDPDTYKTITMRKPAFISDDRREVKIIKINDEILIVK</sequence>
<dbReference type="Pfam" id="PF04981">
    <property type="entry name" value="NMD3"/>
    <property type="match status" value="1"/>
</dbReference>
<proteinExistence type="predicted"/>
<comment type="caution">
    <text evidence="2">The sequence shown here is derived from an EMBL/GenBank/DDBJ whole genome shotgun (WGS) entry which is preliminary data.</text>
</comment>
<evidence type="ECO:0000313" key="3">
    <source>
        <dbReference type="Proteomes" id="UP000634805"/>
    </source>
</evidence>
<evidence type="ECO:0000313" key="2">
    <source>
        <dbReference type="EMBL" id="CAD6493074.1"/>
    </source>
</evidence>
<dbReference type="InterPro" id="IPR007064">
    <property type="entry name" value="Nmd3_N"/>
</dbReference>
<feature type="domain" description="Nmd3 N-terminal" evidence="1">
    <location>
        <begin position="9"/>
        <end position="221"/>
    </location>
</feature>